<evidence type="ECO:0000256" key="2">
    <source>
        <dbReference type="SAM" id="SignalP"/>
    </source>
</evidence>
<sequence>MRKIILLLALAILIAFYCAEEKNQPPDLPIILSNTNFGYEDSTYTFSALANDPNQDNVSIRFSWGDGDTSNWSPYVASGDTISINHIYSDTGRYTISAQAKDGDDALSNWTIGQSIRILLFGENNYPEPPENPSGPSSGKVDIVYIFSTSAFDPDSDSVAIRFSWGDGDTSSWSSYLPSNQNVSAGHSWNISGNYLIRAQAMDKDSAFSPWSGIHTITIVSNYPPAKPSPPFGPSYGWVDSFYTFSSSTTDPDGDSITLRFSWGDGDTSSWSDYVPSGDTVFISHYWRNIGIYIVRAQARDKKGLTSQWSDGTEIEISSPGNNPPNKPLKPQGPDFGYEDSIYTFFSSTTDPDGDSVALRFSWGDGDTSNWSFYVPGGTMVEMSHSWSLFGTYLIRAQAKDRKGAESEWSDSLEIWIQ</sequence>
<dbReference type="InterPro" id="IPR000601">
    <property type="entry name" value="PKD_dom"/>
</dbReference>
<organism evidence="4">
    <name type="scientific">candidate division WOR-3 bacterium</name>
    <dbReference type="NCBI Taxonomy" id="2052148"/>
    <lineage>
        <taxon>Bacteria</taxon>
        <taxon>Bacteria division WOR-3</taxon>
    </lineage>
</organism>
<keyword evidence="2" id="KW-0732">Signal</keyword>
<evidence type="ECO:0000313" key="4">
    <source>
        <dbReference type="EMBL" id="HGV98326.1"/>
    </source>
</evidence>
<name>A0A7C4TDE7_UNCW3</name>
<proteinExistence type="predicted"/>
<evidence type="ECO:0000259" key="3">
    <source>
        <dbReference type="PROSITE" id="PS50093"/>
    </source>
</evidence>
<dbReference type="Gene3D" id="2.60.40.10">
    <property type="entry name" value="Immunoglobulins"/>
    <property type="match status" value="4"/>
</dbReference>
<feature type="region of interest" description="Disordered" evidence="1">
    <location>
        <begin position="306"/>
        <end position="333"/>
    </location>
</feature>
<dbReference type="PROSITE" id="PS50093">
    <property type="entry name" value="PKD"/>
    <property type="match status" value="1"/>
</dbReference>
<feature type="signal peptide" evidence="2">
    <location>
        <begin position="1"/>
        <end position="19"/>
    </location>
</feature>
<reference evidence="4" key="1">
    <citation type="journal article" date="2020" name="mSystems">
        <title>Genome- and Community-Level Interaction Insights into Carbon Utilization and Element Cycling Functions of Hydrothermarchaeota in Hydrothermal Sediment.</title>
        <authorList>
            <person name="Zhou Z."/>
            <person name="Liu Y."/>
            <person name="Xu W."/>
            <person name="Pan J."/>
            <person name="Luo Z.H."/>
            <person name="Li M."/>
        </authorList>
    </citation>
    <scope>NUCLEOTIDE SEQUENCE [LARGE SCALE GENOMIC DNA]</scope>
    <source>
        <strain evidence="4">SpSt-774</strain>
    </source>
</reference>
<dbReference type="InterPro" id="IPR013783">
    <property type="entry name" value="Ig-like_fold"/>
</dbReference>
<dbReference type="InterPro" id="IPR035986">
    <property type="entry name" value="PKD_dom_sf"/>
</dbReference>
<comment type="caution">
    <text evidence="4">The sequence shown here is derived from an EMBL/GenBank/DDBJ whole genome shotgun (WGS) entry which is preliminary data.</text>
</comment>
<feature type="chain" id="PRO_5028182221" description="PKD domain-containing protein" evidence="2">
    <location>
        <begin position="20"/>
        <end position="418"/>
    </location>
</feature>
<dbReference type="SUPFAM" id="SSF49299">
    <property type="entry name" value="PKD domain"/>
    <property type="match status" value="1"/>
</dbReference>
<dbReference type="Pfam" id="PF00801">
    <property type="entry name" value="PKD"/>
    <property type="match status" value="1"/>
</dbReference>
<gene>
    <name evidence="4" type="ORF">ENV60_08545</name>
</gene>
<dbReference type="EMBL" id="DTGZ01000161">
    <property type="protein sequence ID" value="HGV98326.1"/>
    <property type="molecule type" value="Genomic_DNA"/>
</dbReference>
<accession>A0A7C4TDE7</accession>
<dbReference type="AlphaFoldDB" id="A0A7C4TDE7"/>
<feature type="domain" description="PKD" evidence="3">
    <location>
        <begin position="62"/>
        <end position="102"/>
    </location>
</feature>
<protein>
    <recommendedName>
        <fullName evidence="3">PKD domain-containing protein</fullName>
    </recommendedName>
</protein>
<evidence type="ECO:0000256" key="1">
    <source>
        <dbReference type="SAM" id="MobiDB-lite"/>
    </source>
</evidence>